<reference evidence="1" key="1">
    <citation type="submission" date="2018-07" db="EMBL/GenBank/DDBJ databases">
        <authorList>
            <consortium name="Genoscope - CEA"/>
            <person name="William W."/>
        </authorList>
    </citation>
    <scope>NUCLEOTIDE SEQUENCE</scope>
    <source>
        <strain evidence="1">IK1</strain>
    </source>
</reference>
<gene>
    <name evidence="1" type="ORF">TRIP_B220024</name>
</gene>
<evidence type="ECO:0000313" key="1">
    <source>
        <dbReference type="EMBL" id="VBB42776.1"/>
    </source>
</evidence>
<name>A0A653A3Y6_UNCDX</name>
<accession>A0A653A3Y6</accession>
<organism evidence="1">
    <name type="scientific">Uncultured Desulfatiglans sp</name>
    <dbReference type="NCBI Taxonomy" id="1748965"/>
    <lineage>
        <taxon>Bacteria</taxon>
        <taxon>Pseudomonadati</taxon>
        <taxon>Thermodesulfobacteriota</taxon>
        <taxon>Desulfobacteria</taxon>
        <taxon>Desulfatiglandales</taxon>
        <taxon>Desulfatiglandaceae</taxon>
        <taxon>Desulfatiglans</taxon>
        <taxon>environmental samples</taxon>
    </lineage>
</organism>
<dbReference type="EMBL" id="UPXX01000015">
    <property type="protein sequence ID" value="VBB42776.1"/>
    <property type="molecule type" value="Genomic_DNA"/>
</dbReference>
<proteinExistence type="predicted"/>
<dbReference type="AlphaFoldDB" id="A0A653A3Y6"/>
<protein>
    <submittedName>
        <fullName evidence="1">Uncharacterized protein</fullName>
    </submittedName>
</protein>
<sequence>MVFDFMDEKEYQRKFLNLKILKGIQDYLKSAEDSDAALDSDSAVYPIKVPQELLYQLVKLQGAEGADEAIHRIFRLGLTFWSERLFEESFGTAESLKIFIELVKSRNKD</sequence>